<dbReference type="InterPro" id="IPR018114">
    <property type="entry name" value="TRYPSIN_HIS"/>
</dbReference>
<keyword evidence="1" id="KW-1015">Disulfide bond</keyword>
<dbReference type="InterPro" id="IPR043504">
    <property type="entry name" value="Peptidase_S1_PA_chymotrypsin"/>
</dbReference>
<accession>A0A0L7L7U3</accession>
<feature type="domain" description="Peptidase S1" evidence="2">
    <location>
        <begin position="31"/>
        <end position="173"/>
    </location>
</feature>
<dbReference type="InterPro" id="IPR009003">
    <property type="entry name" value="Peptidase_S1_PA"/>
</dbReference>
<dbReference type="PANTHER" id="PTHR24252:SF7">
    <property type="entry name" value="HYALIN"/>
    <property type="match status" value="1"/>
</dbReference>
<evidence type="ECO:0000313" key="3">
    <source>
        <dbReference type="EMBL" id="KOB71409.1"/>
    </source>
</evidence>
<evidence type="ECO:0000313" key="4">
    <source>
        <dbReference type="Proteomes" id="UP000037510"/>
    </source>
</evidence>
<name>A0A0L7L7U3_OPEBR</name>
<organism evidence="3 4">
    <name type="scientific">Operophtera brumata</name>
    <name type="common">Winter moth</name>
    <name type="synonym">Phalaena brumata</name>
    <dbReference type="NCBI Taxonomy" id="104452"/>
    <lineage>
        <taxon>Eukaryota</taxon>
        <taxon>Metazoa</taxon>
        <taxon>Ecdysozoa</taxon>
        <taxon>Arthropoda</taxon>
        <taxon>Hexapoda</taxon>
        <taxon>Insecta</taxon>
        <taxon>Pterygota</taxon>
        <taxon>Neoptera</taxon>
        <taxon>Endopterygota</taxon>
        <taxon>Lepidoptera</taxon>
        <taxon>Glossata</taxon>
        <taxon>Ditrysia</taxon>
        <taxon>Geometroidea</taxon>
        <taxon>Geometridae</taxon>
        <taxon>Larentiinae</taxon>
        <taxon>Operophtera</taxon>
    </lineage>
</organism>
<dbReference type="InterPro" id="IPR001254">
    <property type="entry name" value="Trypsin_dom"/>
</dbReference>
<dbReference type="SMART" id="SM00020">
    <property type="entry name" value="Tryp_SPc"/>
    <property type="match status" value="1"/>
</dbReference>
<comment type="caution">
    <text evidence="3">The sequence shown here is derived from an EMBL/GenBank/DDBJ whole genome shotgun (WGS) entry which is preliminary data.</text>
</comment>
<keyword evidence="4" id="KW-1185">Reference proteome</keyword>
<evidence type="ECO:0000256" key="1">
    <source>
        <dbReference type="ARBA" id="ARBA00023157"/>
    </source>
</evidence>
<dbReference type="SUPFAM" id="SSF50494">
    <property type="entry name" value="Trypsin-like serine proteases"/>
    <property type="match status" value="1"/>
</dbReference>
<proteinExistence type="predicted"/>
<dbReference type="GO" id="GO:0004252">
    <property type="term" value="F:serine-type endopeptidase activity"/>
    <property type="evidence" value="ECO:0007669"/>
    <property type="project" value="InterPro"/>
</dbReference>
<dbReference type="Proteomes" id="UP000037510">
    <property type="component" value="Unassembled WGS sequence"/>
</dbReference>
<protein>
    <submittedName>
        <fullName evidence="3">Hemolymph protein 14</fullName>
    </submittedName>
</protein>
<evidence type="ECO:0000259" key="2">
    <source>
        <dbReference type="PROSITE" id="PS50240"/>
    </source>
</evidence>
<gene>
    <name evidence="3" type="ORF">OBRU01_07968</name>
</gene>
<dbReference type="EMBL" id="JTDY01002446">
    <property type="protein sequence ID" value="KOB71409.1"/>
    <property type="molecule type" value="Genomic_DNA"/>
</dbReference>
<dbReference type="STRING" id="104452.A0A0L7L7U3"/>
<dbReference type="Gene3D" id="2.40.10.10">
    <property type="entry name" value="Trypsin-like serine proteases"/>
    <property type="match status" value="2"/>
</dbReference>
<dbReference type="PANTHER" id="PTHR24252">
    <property type="entry name" value="ACROSIN-RELATED"/>
    <property type="match status" value="1"/>
</dbReference>
<dbReference type="PROSITE" id="PS00134">
    <property type="entry name" value="TRYPSIN_HIS"/>
    <property type="match status" value="1"/>
</dbReference>
<feature type="non-terminal residue" evidence="3">
    <location>
        <position position="1"/>
    </location>
</feature>
<dbReference type="Pfam" id="PF00089">
    <property type="entry name" value="Trypsin"/>
    <property type="match status" value="2"/>
</dbReference>
<dbReference type="PROSITE" id="PS50240">
    <property type="entry name" value="TRYPSIN_DOM"/>
    <property type="match status" value="1"/>
</dbReference>
<sequence length="173" mass="19056">DLLLLNDSRFIRSLRSSPDCGRVTADSMELVVGGQRVRRGQLPWHAGVYRKTTRPYEQICGGTLVSANVVISAAHCFWTNLEKQLPASRFAVAVGKLYRPWDDPVDEAQKSDVAGWGLTAANGKPSSVLHVVDLPYVDIRTCINNSPPAFREFITSDKICAGTLQRKINLGKC</sequence>
<dbReference type="GO" id="GO:0006508">
    <property type="term" value="P:proteolysis"/>
    <property type="evidence" value="ECO:0007669"/>
    <property type="project" value="InterPro"/>
</dbReference>
<dbReference type="AlphaFoldDB" id="A0A0L7L7U3"/>
<reference evidence="3 4" key="1">
    <citation type="journal article" date="2015" name="Genome Biol. Evol.">
        <title>The genome of winter moth (Operophtera brumata) provides a genomic perspective on sexual dimorphism and phenology.</title>
        <authorList>
            <person name="Derks M.F."/>
            <person name="Smit S."/>
            <person name="Salis L."/>
            <person name="Schijlen E."/>
            <person name="Bossers A."/>
            <person name="Mateman C."/>
            <person name="Pijl A.S."/>
            <person name="de Ridder D."/>
            <person name="Groenen M.A."/>
            <person name="Visser M.E."/>
            <person name="Megens H.J."/>
        </authorList>
    </citation>
    <scope>NUCLEOTIDE SEQUENCE [LARGE SCALE GENOMIC DNA]</scope>
    <source>
        <strain evidence="3">WM2013NL</strain>
        <tissue evidence="3">Head and thorax</tissue>
    </source>
</reference>